<organism evidence="1 2">
    <name type="scientific">Trichinella pseudospiralis</name>
    <name type="common">Parasitic roundworm</name>
    <dbReference type="NCBI Taxonomy" id="6337"/>
    <lineage>
        <taxon>Eukaryota</taxon>
        <taxon>Metazoa</taxon>
        <taxon>Ecdysozoa</taxon>
        <taxon>Nematoda</taxon>
        <taxon>Enoplea</taxon>
        <taxon>Dorylaimia</taxon>
        <taxon>Trichinellida</taxon>
        <taxon>Trichinellidae</taxon>
        <taxon>Trichinella</taxon>
    </lineage>
</organism>
<dbReference type="OrthoDB" id="5936901at2759"/>
<dbReference type="AlphaFoldDB" id="A0A0V1G4Z6"/>
<name>A0A0V1G4Z6_TRIPS</name>
<proteinExistence type="predicted"/>
<gene>
    <name evidence="1" type="ORF">T4D_6100</name>
</gene>
<sequence>MSAGATCNLYSPHHTRTYRPSPFYRTLKITFDIQYPLRIIWGGLCLFDVEKITQLMVNPRFEQATLVQVFWLAKQEGMWLSIGEVVRQDQNVSAPTQSPFKWSLDVHTDSLQRITCVMGCICARLFLDDLSLAAHCVL</sequence>
<reference evidence="1 2" key="1">
    <citation type="submission" date="2015-01" db="EMBL/GenBank/DDBJ databases">
        <title>Evolution of Trichinella species and genotypes.</title>
        <authorList>
            <person name="Korhonen P.K."/>
            <person name="Edoardo P."/>
            <person name="Giuseppe L.R."/>
            <person name="Gasser R.B."/>
        </authorList>
    </citation>
    <scope>NUCLEOTIDE SEQUENCE [LARGE SCALE GENOMIC DNA]</scope>
    <source>
        <strain evidence="1">ISS470</strain>
    </source>
</reference>
<dbReference type="EMBL" id="JYDT01000003">
    <property type="protein sequence ID" value="KRY93353.1"/>
    <property type="molecule type" value="Genomic_DNA"/>
</dbReference>
<accession>A0A0V1G4Z6</accession>
<protein>
    <submittedName>
        <fullName evidence="1">Uncharacterized protein</fullName>
    </submittedName>
</protein>
<evidence type="ECO:0000313" key="2">
    <source>
        <dbReference type="Proteomes" id="UP000054995"/>
    </source>
</evidence>
<evidence type="ECO:0000313" key="1">
    <source>
        <dbReference type="EMBL" id="KRY93353.1"/>
    </source>
</evidence>
<comment type="caution">
    <text evidence="1">The sequence shown here is derived from an EMBL/GenBank/DDBJ whole genome shotgun (WGS) entry which is preliminary data.</text>
</comment>
<keyword evidence="2" id="KW-1185">Reference proteome</keyword>
<dbReference type="Proteomes" id="UP000054995">
    <property type="component" value="Unassembled WGS sequence"/>
</dbReference>